<feature type="domain" description="Protein kinase" evidence="1">
    <location>
        <begin position="1"/>
        <end position="133"/>
    </location>
</feature>
<evidence type="ECO:0000259" key="1">
    <source>
        <dbReference type="PROSITE" id="PS50011"/>
    </source>
</evidence>
<sequence length="133" mass="15692">FSVLDFGLAVRSQKWHLEWQGRNIAGDPRYFSPSAWMQLTYGYKYLEAHPEEKLLRLYSHRLDHYAFGVMAAEVFFALWKGPEEFKDEKSEEGAKWRQAIEAARKAWRAYWTQSVALFQKFHAIGAVAIRQYL</sequence>
<dbReference type="SUPFAM" id="SSF56112">
    <property type="entry name" value="Protein kinase-like (PK-like)"/>
    <property type="match status" value="1"/>
</dbReference>
<keyword evidence="3" id="KW-1185">Reference proteome</keyword>
<evidence type="ECO:0000313" key="3">
    <source>
        <dbReference type="Proteomes" id="UP000654075"/>
    </source>
</evidence>
<comment type="caution">
    <text evidence="2">The sequence shown here is derived from an EMBL/GenBank/DDBJ whole genome shotgun (WGS) entry which is preliminary data.</text>
</comment>
<dbReference type="Proteomes" id="UP000654075">
    <property type="component" value="Unassembled WGS sequence"/>
</dbReference>
<dbReference type="EMBL" id="CAJNNV010033044">
    <property type="protein sequence ID" value="CAE8641877.1"/>
    <property type="molecule type" value="Genomic_DNA"/>
</dbReference>
<dbReference type="GO" id="GO:0004672">
    <property type="term" value="F:protein kinase activity"/>
    <property type="evidence" value="ECO:0007669"/>
    <property type="project" value="InterPro"/>
</dbReference>
<feature type="non-terminal residue" evidence="2">
    <location>
        <position position="133"/>
    </location>
</feature>
<evidence type="ECO:0000313" key="2">
    <source>
        <dbReference type="EMBL" id="CAE8641877.1"/>
    </source>
</evidence>
<dbReference type="InterPro" id="IPR000719">
    <property type="entry name" value="Prot_kinase_dom"/>
</dbReference>
<dbReference type="AlphaFoldDB" id="A0A813HVX5"/>
<dbReference type="InterPro" id="IPR011009">
    <property type="entry name" value="Kinase-like_dom_sf"/>
</dbReference>
<dbReference type="Gene3D" id="1.10.510.10">
    <property type="entry name" value="Transferase(Phosphotransferase) domain 1"/>
    <property type="match status" value="1"/>
</dbReference>
<dbReference type="OrthoDB" id="413065at2759"/>
<protein>
    <recommendedName>
        <fullName evidence="1">Protein kinase domain-containing protein</fullName>
    </recommendedName>
</protein>
<gene>
    <name evidence="2" type="ORF">PGLA1383_LOCUS56450</name>
</gene>
<dbReference type="GO" id="GO:0005524">
    <property type="term" value="F:ATP binding"/>
    <property type="evidence" value="ECO:0007669"/>
    <property type="project" value="InterPro"/>
</dbReference>
<feature type="non-terminal residue" evidence="2">
    <location>
        <position position="1"/>
    </location>
</feature>
<proteinExistence type="predicted"/>
<name>A0A813HVX5_POLGL</name>
<reference evidence="2" key="1">
    <citation type="submission" date="2021-02" db="EMBL/GenBank/DDBJ databases">
        <authorList>
            <person name="Dougan E. K."/>
            <person name="Rhodes N."/>
            <person name="Thang M."/>
            <person name="Chan C."/>
        </authorList>
    </citation>
    <scope>NUCLEOTIDE SEQUENCE</scope>
</reference>
<dbReference type="PROSITE" id="PS50011">
    <property type="entry name" value="PROTEIN_KINASE_DOM"/>
    <property type="match status" value="1"/>
</dbReference>
<accession>A0A813HVX5</accession>
<organism evidence="2 3">
    <name type="scientific">Polarella glacialis</name>
    <name type="common">Dinoflagellate</name>
    <dbReference type="NCBI Taxonomy" id="89957"/>
    <lineage>
        <taxon>Eukaryota</taxon>
        <taxon>Sar</taxon>
        <taxon>Alveolata</taxon>
        <taxon>Dinophyceae</taxon>
        <taxon>Suessiales</taxon>
        <taxon>Suessiaceae</taxon>
        <taxon>Polarella</taxon>
    </lineage>
</organism>